<feature type="compositionally biased region" description="Basic and acidic residues" evidence="3">
    <location>
        <begin position="635"/>
        <end position="651"/>
    </location>
</feature>
<feature type="coiled-coil region" evidence="2">
    <location>
        <begin position="467"/>
        <end position="501"/>
    </location>
</feature>
<feature type="compositionally biased region" description="Basic and acidic residues" evidence="3">
    <location>
        <begin position="586"/>
        <end position="605"/>
    </location>
</feature>
<feature type="region of interest" description="Disordered" evidence="3">
    <location>
        <begin position="1"/>
        <end position="59"/>
    </location>
</feature>
<evidence type="ECO:0000313" key="5">
    <source>
        <dbReference type="EMBL" id="KAK4815256.1"/>
    </source>
</evidence>
<comment type="caution">
    <text evidence="5">The sequence shown here is derived from an EMBL/GenBank/DDBJ whole genome shotgun (WGS) entry which is preliminary data.</text>
</comment>
<dbReference type="GO" id="GO:0005856">
    <property type="term" value="C:cytoskeleton"/>
    <property type="evidence" value="ECO:0007669"/>
    <property type="project" value="UniProtKB-ARBA"/>
</dbReference>
<feature type="coiled-coil region" evidence="2">
    <location>
        <begin position="250"/>
        <end position="277"/>
    </location>
</feature>
<evidence type="ECO:0000256" key="2">
    <source>
        <dbReference type="SAM" id="Coils"/>
    </source>
</evidence>
<name>A0AAN7NNY5_MYCAM</name>
<evidence type="ECO:0000256" key="3">
    <source>
        <dbReference type="SAM" id="MobiDB-lite"/>
    </source>
</evidence>
<proteinExistence type="predicted"/>
<dbReference type="PANTHER" id="PTHR21683:SF3">
    <property type="entry name" value="CILIA AND FLAGELLA ASSOCIATED PROTEIN 100"/>
    <property type="match status" value="1"/>
</dbReference>
<feature type="compositionally biased region" description="Basic and acidic residues" evidence="3">
    <location>
        <begin position="292"/>
        <end position="311"/>
    </location>
</feature>
<keyword evidence="1 2" id="KW-0175">Coiled coil</keyword>
<feature type="compositionally biased region" description="Polar residues" evidence="3">
    <location>
        <begin position="17"/>
        <end position="26"/>
    </location>
</feature>
<feature type="region of interest" description="Disordered" evidence="3">
    <location>
        <begin position="586"/>
        <end position="651"/>
    </location>
</feature>
<organism evidence="5 6">
    <name type="scientific">Mycteria americana</name>
    <name type="common">Wood stork</name>
    <dbReference type="NCBI Taxonomy" id="33587"/>
    <lineage>
        <taxon>Eukaryota</taxon>
        <taxon>Metazoa</taxon>
        <taxon>Chordata</taxon>
        <taxon>Craniata</taxon>
        <taxon>Vertebrata</taxon>
        <taxon>Euteleostomi</taxon>
        <taxon>Archelosauria</taxon>
        <taxon>Archosauria</taxon>
        <taxon>Dinosauria</taxon>
        <taxon>Saurischia</taxon>
        <taxon>Theropoda</taxon>
        <taxon>Coelurosauria</taxon>
        <taxon>Aves</taxon>
        <taxon>Neognathae</taxon>
        <taxon>Neoaves</taxon>
        <taxon>Aequornithes</taxon>
        <taxon>Ciconiiformes</taxon>
        <taxon>Ciconiidae</taxon>
        <taxon>Mycteria</taxon>
    </lineage>
</organism>
<dbReference type="Pfam" id="PF13863">
    <property type="entry name" value="DUF4200"/>
    <property type="match status" value="1"/>
</dbReference>
<dbReference type="InterPro" id="IPR051147">
    <property type="entry name" value="CFAP_domain-containing"/>
</dbReference>
<dbReference type="EMBL" id="JAUNZN010000010">
    <property type="protein sequence ID" value="KAK4815256.1"/>
    <property type="molecule type" value="Genomic_DNA"/>
</dbReference>
<gene>
    <name evidence="5" type="ORF">QYF61_023703</name>
</gene>
<feature type="domain" description="DUF4200" evidence="4">
    <location>
        <begin position="179"/>
        <end position="287"/>
    </location>
</feature>
<feature type="coiled-coil region" evidence="2">
    <location>
        <begin position="183"/>
        <end position="210"/>
    </location>
</feature>
<accession>A0AAN7NNY5</accession>
<evidence type="ECO:0000256" key="1">
    <source>
        <dbReference type="ARBA" id="ARBA00023054"/>
    </source>
</evidence>
<dbReference type="PANTHER" id="PTHR21683">
    <property type="entry name" value="COILED-COIL DOMAIN-CONTAINING PROTEIN 42 LIKE-2-LIKE-RELATED"/>
    <property type="match status" value="1"/>
</dbReference>
<feature type="compositionally biased region" description="Basic residues" evidence="3">
    <location>
        <begin position="611"/>
        <end position="620"/>
    </location>
</feature>
<feature type="region of interest" description="Disordered" evidence="3">
    <location>
        <begin position="292"/>
        <end position="333"/>
    </location>
</feature>
<evidence type="ECO:0000259" key="4">
    <source>
        <dbReference type="Pfam" id="PF13863"/>
    </source>
</evidence>
<sequence>MPPGNGSAGSKMPSPHTELTSKSLSSEPGMETQLVLSESPEEDEENPMKNPFTIPPDIDIFSIRDKERKKAKAERERMKTMKIHEKMTYSTKIKAKQKGFRKALQKEEEEEGRKQATNEERLKTLQESLSWKIAIKKDYPLEKETFRDYINDRREIFLLEFALRRIPWFEILTLSANNYKYAIAVKRDEIQRMENIAKNEERKLEKAEYYLEKDAAMFDEFLKENHKNSVQALKIAEKETAAKTKKITEIQAITSQIENLQSDISRFKNTLQEYKMYRDFLYQLSPKEWQEEHGKKHTKEKDLKTASKADEESASPPTTAEQGECQGRAAHSSLGQPHALTAHLFLSPGQGQTAGTNAARPCSTGNIDGPSSLLSSKSLDFGSLHEIRPQLKNFLKPLSTRKLSSLEDAESETCSDEDEEPELYFTDPQQLLSIFTEMEEENLAFIQNSQETEESLDKVQHTFITTYESMEKKLAELKEQVVTLKSSIAKEEEKVADLKLKVHLFSSGEHKADDEDKMLTSLNKKVLEVYCHCTGENEANLQTAQMLMVIEKQLNDLLDTLERIPPAKIEQAEKAKKKERRIRLREEKLRQQKQQQEERLQRALERSQATVKKKSSRRLMFRSNPPARKEKKKHSQEQVDKEKEEQFYYFT</sequence>
<dbReference type="InterPro" id="IPR025252">
    <property type="entry name" value="DUF4200"/>
</dbReference>
<dbReference type="AlphaFoldDB" id="A0AAN7NNY5"/>
<keyword evidence="6" id="KW-1185">Reference proteome</keyword>
<protein>
    <recommendedName>
        <fullName evidence="4">DUF4200 domain-containing protein</fullName>
    </recommendedName>
</protein>
<dbReference type="Proteomes" id="UP001333110">
    <property type="component" value="Unassembled WGS sequence"/>
</dbReference>
<feature type="region of interest" description="Disordered" evidence="3">
    <location>
        <begin position="100"/>
        <end position="119"/>
    </location>
</feature>
<reference evidence="5 6" key="1">
    <citation type="journal article" date="2023" name="J. Hered.">
        <title>Chromosome-level genome of the wood stork (Mycteria americana) provides insight into avian chromosome evolution.</title>
        <authorList>
            <person name="Flamio R. Jr."/>
            <person name="Ramstad K.M."/>
        </authorList>
    </citation>
    <scope>NUCLEOTIDE SEQUENCE [LARGE SCALE GENOMIC DNA]</scope>
    <source>
        <strain evidence="5">JAX WOST 10</strain>
    </source>
</reference>
<evidence type="ECO:0000313" key="6">
    <source>
        <dbReference type="Proteomes" id="UP001333110"/>
    </source>
</evidence>